<comment type="caution">
    <text evidence="6">The sequence shown here is derived from an EMBL/GenBank/DDBJ whole genome shotgun (WGS) entry which is preliminary data.</text>
</comment>
<dbReference type="Gene3D" id="3.40.190.10">
    <property type="entry name" value="Periplasmic binding protein-like II"/>
    <property type="match status" value="2"/>
</dbReference>
<comment type="similarity">
    <text evidence="1">Belongs to the LysR transcriptional regulatory family.</text>
</comment>
<evidence type="ECO:0000256" key="1">
    <source>
        <dbReference type="ARBA" id="ARBA00009437"/>
    </source>
</evidence>
<protein>
    <submittedName>
        <fullName evidence="6">LysR family transcriptional regulator</fullName>
    </submittedName>
</protein>
<dbReference type="InterPro" id="IPR036390">
    <property type="entry name" value="WH_DNA-bd_sf"/>
</dbReference>
<dbReference type="PRINTS" id="PR00039">
    <property type="entry name" value="HTHLYSR"/>
</dbReference>
<dbReference type="Proteomes" id="UP001155840">
    <property type="component" value="Unassembled WGS sequence"/>
</dbReference>
<dbReference type="SUPFAM" id="SSF53850">
    <property type="entry name" value="Periplasmic binding protein-like II"/>
    <property type="match status" value="1"/>
</dbReference>
<dbReference type="Gene3D" id="1.10.10.10">
    <property type="entry name" value="Winged helix-like DNA-binding domain superfamily/Winged helix DNA-binding domain"/>
    <property type="match status" value="1"/>
</dbReference>
<dbReference type="SUPFAM" id="SSF46785">
    <property type="entry name" value="Winged helix' DNA-binding domain"/>
    <property type="match status" value="1"/>
</dbReference>
<keyword evidence="4" id="KW-0804">Transcription</keyword>
<feature type="domain" description="HTH lysR-type" evidence="5">
    <location>
        <begin position="8"/>
        <end position="65"/>
    </location>
</feature>
<keyword evidence="7" id="KW-1185">Reference proteome</keyword>
<keyword evidence="3" id="KW-0238">DNA-binding</keyword>
<dbReference type="AlphaFoldDB" id="A0AA44CDC8"/>
<evidence type="ECO:0000256" key="3">
    <source>
        <dbReference type="ARBA" id="ARBA00023125"/>
    </source>
</evidence>
<dbReference type="InterPro" id="IPR036388">
    <property type="entry name" value="WH-like_DNA-bd_sf"/>
</dbReference>
<dbReference type="Pfam" id="PF00126">
    <property type="entry name" value="HTH_1"/>
    <property type="match status" value="1"/>
</dbReference>
<sequence>MQYRKKLPSLTALVALEAAIRHRSFTLAANELGVTQAAVSRMIALLEDDFGRPLFTRGHRSIEPTPACLILGASLADSLSNIADSVDAIRASSNDVVTIGATIAFSSFWLLPRIADLRLIHPGIQIRVVSQDAKFDLGQGGVDIALRYGVPPFNDGMVLASCGDRIYPVCSPSYAKSGKVADFPDGDCELIESDVPSRSWYRWADWFARVGRKPDRLRATLRFSHYTETISATKAGQGVALGWDTLVGSLIADGSLVRVGDIELDAEGRHNILVPGSTRRTAAADLTAAWLTQALQTSV</sequence>
<organism evidence="6 7">
    <name type="scientific">Ferranicluibacter rubi</name>
    <dbReference type="NCBI Taxonomy" id="2715133"/>
    <lineage>
        <taxon>Bacteria</taxon>
        <taxon>Pseudomonadati</taxon>
        <taxon>Pseudomonadota</taxon>
        <taxon>Alphaproteobacteria</taxon>
        <taxon>Hyphomicrobiales</taxon>
        <taxon>Rhizobiaceae</taxon>
        <taxon>Ferranicluibacter</taxon>
    </lineage>
</organism>
<evidence type="ECO:0000313" key="7">
    <source>
        <dbReference type="Proteomes" id="UP001155840"/>
    </source>
</evidence>
<evidence type="ECO:0000256" key="4">
    <source>
        <dbReference type="ARBA" id="ARBA00023163"/>
    </source>
</evidence>
<dbReference type="GO" id="GO:0003677">
    <property type="term" value="F:DNA binding"/>
    <property type="evidence" value="ECO:0007669"/>
    <property type="project" value="UniProtKB-KW"/>
</dbReference>
<evidence type="ECO:0000313" key="6">
    <source>
        <dbReference type="EMBL" id="NHT78754.1"/>
    </source>
</evidence>
<dbReference type="PANTHER" id="PTHR30537:SF5">
    <property type="entry name" value="HTH-TYPE TRANSCRIPTIONAL ACTIVATOR TTDR-RELATED"/>
    <property type="match status" value="1"/>
</dbReference>
<gene>
    <name evidence="6" type="ORF">G8E10_23930</name>
</gene>
<dbReference type="EMBL" id="JAANCM010000019">
    <property type="protein sequence ID" value="NHT78754.1"/>
    <property type="molecule type" value="Genomic_DNA"/>
</dbReference>
<dbReference type="Pfam" id="PF03466">
    <property type="entry name" value="LysR_substrate"/>
    <property type="match status" value="1"/>
</dbReference>
<evidence type="ECO:0000256" key="2">
    <source>
        <dbReference type="ARBA" id="ARBA00023015"/>
    </source>
</evidence>
<dbReference type="InterPro" id="IPR000847">
    <property type="entry name" value="LysR_HTH_N"/>
</dbReference>
<dbReference type="InterPro" id="IPR058163">
    <property type="entry name" value="LysR-type_TF_proteobact-type"/>
</dbReference>
<accession>A0AA44CDC8</accession>
<proteinExistence type="inferred from homology"/>
<dbReference type="PANTHER" id="PTHR30537">
    <property type="entry name" value="HTH-TYPE TRANSCRIPTIONAL REGULATOR"/>
    <property type="match status" value="1"/>
</dbReference>
<dbReference type="InterPro" id="IPR005119">
    <property type="entry name" value="LysR_subst-bd"/>
</dbReference>
<dbReference type="GO" id="GO:0003700">
    <property type="term" value="F:DNA-binding transcription factor activity"/>
    <property type="evidence" value="ECO:0007669"/>
    <property type="project" value="InterPro"/>
</dbReference>
<reference evidence="6" key="1">
    <citation type="submission" date="2020-03" db="EMBL/GenBank/DDBJ databases">
        <title>Ferranicluibacter endophyticum gen. nov., sp. nov., a new genus isolated from Rubus ulmifolius Schott. stem.</title>
        <authorList>
            <person name="Roca-Couso R."/>
            <person name="Flores-Felix J.D."/>
            <person name="Igual J.M."/>
            <person name="Rivas R."/>
        </authorList>
    </citation>
    <scope>NUCLEOTIDE SEQUENCE</scope>
    <source>
        <strain evidence="6">CRRU44</strain>
    </source>
</reference>
<evidence type="ECO:0000259" key="5">
    <source>
        <dbReference type="PROSITE" id="PS50931"/>
    </source>
</evidence>
<keyword evidence="2" id="KW-0805">Transcription regulation</keyword>
<dbReference type="PROSITE" id="PS50931">
    <property type="entry name" value="HTH_LYSR"/>
    <property type="match status" value="1"/>
</dbReference>
<name>A0AA44CDC8_9HYPH</name>
<dbReference type="RefSeq" id="WP_167130974.1">
    <property type="nucleotide sequence ID" value="NZ_JAANCM010000019.1"/>
</dbReference>